<keyword evidence="2" id="KW-0472">Membrane</keyword>
<reference evidence="3 4" key="1">
    <citation type="submission" date="2018-11" db="EMBL/GenBank/DDBJ databases">
        <authorList>
            <person name="Li F."/>
        </authorList>
    </citation>
    <scope>NUCLEOTIDE SEQUENCE [LARGE SCALE GENOMIC DNA]</scope>
    <source>
        <strain evidence="3 4">KIS18-7</strain>
    </source>
</reference>
<dbReference type="AlphaFoldDB" id="A0A3N0DIX0"/>
<name>A0A3N0DIX0_9ACTN</name>
<proteinExistence type="inferred from homology"/>
<keyword evidence="4" id="KW-1185">Reference proteome</keyword>
<gene>
    <name evidence="3" type="ORF">EFL95_18145</name>
</gene>
<comment type="similarity">
    <text evidence="1">Belongs to the UPF0749 family.</text>
</comment>
<dbReference type="Pfam" id="PF05949">
    <property type="entry name" value="DUF881"/>
    <property type="match status" value="1"/>
</dbReference>
<dbReference type="Proteomes" id="UP000277094">
    <property type="component" value="Unassembled WGS sequence"/>
</dbReference>
<keyword evidence="2" id="KW-1133">Transmembrane helix</keyword>
<keyword evidence="2" id="KW-0812">Transmembrane</keyword>
<dbReference type="Gene3D" id="3.30.70.1880">
    <property type="entry name" value="Protein of unknown function DUF881"/>
    <property type="match status" value="1"/>
</dbReference>
<evidence type="ECO:0000313" key="3">
    <source>
        <dbReference type="EMBL" id="RNL75346.1"/>
    </source>
</evidence>
<dbReference type="EMBL" id="RJSG01000006">
    <property type="protein sequence ID" value="RNL75346.1"/>
    <property type="molecule type" value="Genomic_DNA"/>
</dbReference>
<accession>A0A3N0DIX0</accession>
<dbReference type="GO" id="GO:0005886">
    <property type="term" value="C:plasma membrane"/>
    <property type="evidence" value="ECO:0007669"/>
    <property type="project" value="TreeGrafter"/>
</dbReference>
<evidence type="ECO:0000256" key="2">
    <source>
        <dbReference type="SAM" id="Phobius"/>
    </source>
</evidence>
<dbReference type="InterPro" id="IPR010273">
    <property type="entry name" value="DUF881"/>
</dbReference>
<evidence type="ECO:0000256" key="1">
    <source>
        <dbReference type="ARBA" id="ARBA00009108"/>
    </source>
</evidence>
<comment type="caution">
    <text evidence="3">The sequence shown here is derived from an EMBL/GenBank/DDBJ whole genome shotgun (WGS) entry which is preliminary data.</text>
</comment>
<organism evidence="3 4">
    <name type="scientific">Nocardioides marmorisolisilvae</name>
    <dbReference type="NCBI Taxonomy" id="1542737"/>
    <lineage>
        <taxon>Bacteria</taxon>
        <taxon>Bacillati</taxon>
        <taxon>Actinomycetota</taxon>
        <taxon>Actinomycetes</taxon>
        <taxon>Propionibacteriales</taxon>
        <taxon>Nocardioidaceae</taxon>
        <taxon>Nocardioides</taxon>
    </lineage>
</organism>
<feature type="transmembrane region" description="Helical" evidence="2">
    <location>
        <begin position="20"/>
        <end position="37"/>
    </location>
</feature>
<protein>
    <submittedName>
        <fullName evidence="3">DUF881 domain-containing protein</fullName>
    </submittedName>
</protein>
<sequence>MGGSWRELLRFRVRGRWRPVAVSMFVVAGLLFVTTSINSKGLDLRAASVTDLDHVVRAEREHVNDLQSQVSGLNTQISGLSHQVNDSQVTELQHQVDLLRGPSGFSPVTGPGLTVVLDDAPKSELDEARNNPDSGVTQDELVVHQQDIQAVVNALWSGGAEAMTIQGQRVISTTGIKCVGNTVILHGVPYSPPYRISAIGDASDLQASLDNSDYVNAYLTFVDAYQLGYKVTESSSLDMPGYTGAATLKYARPGPEPTDAPR</sequence>
<dbReference type="PANTHER" id="PTHR37313">
    <property type="entry name" value="UPF0749 PROTEIN RV1825"/>
    <property type="match status" value="1"/>
</dbReference>
<dbReference type="PANTHER" id="PTHR37313:SF4">
    <property type="entry name" value="CONSERVED MEMBRANE PROTEIN-RELATED"/>
    <property type="match status" value="1"/>
</dbReference>
<evidence type="ECO:0000313" key="4">
    <source>
        <dbReference type="Proteomes" id="UP000277094"/>
    </source>
</evidence>